<evidence type="ECO:0000313" key="3">
    <source>
        <dbReference type="Proteomes" id="UP001151760"/>
    </source>
</evidence>
<feature type="compositionally biased region" description="Basic and acidic residues" evidence="1">
    <location>
        <begin position="675"/>
        <end position="704"/>
    </location>
</feature>
<comment type="caution">
    <text evidence="2">The sequence shown here is derived from an EMBL/GenBank/DDBJ whole genome shotgun (WGS) entry which is preliminary data.</text>
</comment>
<name>A0ABQ4ZU25_9ASTR</name>
<accession>A0ABQ4ZU25</accession>
<reference evidence="2" key="1">
    <citation type="journal article" date="2022" name="Int. J. Mol. Sci.">
        <title>Draft Genome of Tanacetum Coccineum: Genomic Comparison of Closely Related Tanacetum-Family Plants.</title>
        <authorList>
            <person name="Yamashiro T."/>
            <person name="Shiraishi A."/>
            <person name="Nakayama K."/>
            <person name="Satake H."/>
        </authorList>
    </citation>
    <scope>NUCLEOTIDE SEQUENCE</scope>
</reference>
<evidence type="ECO:0000313" key="2">
    <source>
        <dbReference type="EMBL" id="GJS93789.1"/>
    </source>
</evidence>
<proteinExistence type="predicted"/>
<sequence>MVGYKQSQLKNKSFVEIQKLFHKSMTRVNMFVDKDIELVKESSKKSEAEMAKESSLKEQLVTEEDVAINVIPLATKPAPIINFQIHRKGRNGYYEIMRADGSAKTYLLFSQLLKEFDREDLENLWKLVKAKHGNTRPEKGYERVLWGDLKTIFEHNIEDEVWRSLQGKKVLLWRLYDSCGVHFVSAAQEESKIDDSDQDAEVTLVDETQGRHDDAQMFDTDVFDDEEVFVAKQSEKVVEEVVSTAEVSVAVTITSEEINLAQELVELRSAKPNIVVQEPVQSTTTTAPSAIPRAKGIVFHEQEQAPTPIVSLQQPTHVKDKGKGKMVEEEPMKKMSKTKLLKLDEELAFKLQVEEEEQARLAREKAEKVEKANISWDNVQPMIEADRKKHFVALRAQEKRNKPPTKAQKKSIMSTNLKHMAGYKQSQLKNKSFAEIQKLFDKAMTRVNMFVDKDTELVKESSKKAEAEMVEESSSKRVEEDVAINVIPLASKPAPIVNFQIHRKGRNGYNEIIRADESAKTYLLFSQLLKEFDREDLENLWKLVIAKHGNTRPKEGYERVLWGDLKTMFEHNTEDEVQSSLQGKKVLLWRLYDSCGIHFVKFEDMHLKGIRLEREKVEDDIASMVAEAVDTFLRNYMSNHILHVHPTESASSSILDLQQQLYLKMKDDEQAKTDAICTRDHEDRHDDDARPKGESSAKRQKTSEHGTYTRGELSSSQATDESILYGSDDDEVPSKEVSPELLADVSGKGMTTDDQQRMQDAVNDIMRSQFGLIYENNKKEKKIMDIKEISKFYDATLKRVLEKVKRFNLDVKHGYADPDLIKDNAEHMMFYEEYIQERLRHRDQMRHWESYKIVEVIRIQYDQGYGQEFTKKIIVKRANGEMCSFSESDYKYLNNDIEDLYLMEKVHDYQLRLESYKLKVNLTAPKLTFSGIKDQTPYTIIALPFIGLIYENSKKEKRVMDIDNIPKFCDATLKGVENVKKINLDVKHGYKDPPLSNEDAELMKFYEVDIQERLKHQDQMRRWESYVNGRPI</sequence>
<dbReference type="EMBL" id="BQNB010011683">
    <property type="protein sequence ID" value="GJS93789.1"/>
    <property type="molecule type" value="Genomic_DNA"/>
</dbReference>
<evidence type="ECO:0000256" key="1">
    <source>
        <dbReference type="SAM" id="MobiDB-lite"/>
    </source>
</evidence>
<keyword evidence="3" id="KW-1185">Reference proteome</keyword>
<gene>
    <name evidence="2" type="ORF">Tco_0800757</name>
</gene>
<protein>
    <submittedName>
        <fullName evidence="2">Uncharacterized protein</fullName>
    </submittedName>
</protein>
<organism evidence="2 3">
    <name type="scientific">Tanacetum coccineum</name>
    <dbReference type="NCBI Taxonomy" id="301880"/>
    <lineage>
        <taxon>Eukaryota</taxon>
        <taxon>Viridiplantae</taxon>
        <taxon>Streptophyta</taxon>
        <taxon>Embryophyta</taxon>
        <taxon>Tracheophyta</taxon>
        <taxon>Spermatophyta</taxon>
        <taxon>Magnoliopsida</taxon>
        <taxon>eudicotyledons</taxon>
        <taxon>Gunneridae</taxon>
        <taxon>Pentapetalae</taxon>
        <taxon>asterids</taxon>
        <taxon>campanulids</taxon>
        <taxon>Asterales</taxon>
        <taxon>Asteraceae</taxon>
        <taxon>Asteroideae</taxon>
        <taxon>Anthemideae</taxon>
        <taxon>Anthemidinae</taxon>
        <taxon>Tanacetum</taxon>
    </lineage>
</organism>
<dbReference type="Proteomes" id="UP001151760">
    <property type="component" value="Unassembled WGS sequence"/>
</dbReference>
<reference evidence="2" key="2">
    <citation type="submission" date="2022-01" db="EMBL/GenBank/DDBJ databases">
        <authorList>
            <person name="Yamashiro T."/>
            <person name="Shiraishi A."/>
            <person name="Satake H."/>
            <person name="Nakayama K."/>
        </authorList>
    </citation>
    <scope>NUCLEOTIDE SEQUENCE</scope>
</reference>
<feature type="region of interest" description="Disordered" evidence="1">
    <location>
        <begin position="675"/>
        <end position="755"/>
    </location>
</feature>